<reference evidence="3" key="1">
    <citation type="submission" date="2025-08" db="UniProtKB">
        <authorList>
            <consortium name="RefSeq"/>
        </authorList>
    </citation>
    <scope>IDENTIFICATION</scope>
</reference>
<protein>
    <submittedName>
        <fullName evidence="3">Uncharacterized protein LOC103517678 isoform X2</fullName>
    </submittedName>
</protein>
<keyword evidence="2" id="KW-1185">Reference proteome</keyword>
<evidence type="ECO:0000256" key="1">
    <source>
        <dbReference type="SAM" id="SignalP"/>
    </source>
</evidence>
<dbReference type="GeneID" id="103517678"/>
<feature type="signal peptide" evidence="1">
    <location>
        <begin position="1"/>
        <end position="29"/>
    </location>
</feature>
<dbReference type="RefSeq" id="XP_017303035.1">
    <property type="nucleotide sequence ID" value="XM_017447546.2"/>
</dbReference>
<dbReference type="AlphaFoldDB" id="A0A1S4ELJ2"/>
<proteinExistence type="predicted"/>
<evidence type="ECO:0000313" key="2">
    <source>
        <dbReference type="Proteomes" id="UP000079169"/>
    </source>
</evidence>
<name>A0A1S4ELJ2_DIACI</name>
<sequence>MWKFKGNNLFRVALVAIVVLAILMQEVEGRRKILRGRKTITRTYYSKIYLTCKPTKKSGSPILVCHAARTRRLSIGWRYKLRHSA</sequence>
<organism evidence="2 3">
    <name type="scientific">Diaphorina citri</name>
    <name type="common">Asian citrus psyllid</name>
    <dbReference type="NCBI Taxonomy" id="121845"/>
    <lineage>
        <taxon>Eukaryota</taxon>
        <taxon>Metazoa</taxon>
        <taxon>Ecdysozoa</taxon>
        <taxon>Arthropoda</taxon>
        <taxon>Hexapoda</taxon>
        <taxon>Insecta</taxon>
        <taxon>Pterygota</taxon>
        <taxon>Neoptera</taxon>
        <taxon>Paraneoptera</taxon>
        <taxon>Hemiptera</taxon>
        <taxon>Sternorrhyncha</taxon>
        <taxon>Psylloidea</taxon>
        <taxon>Psyllidae</taxon>
        <taxon>Diaphorininae</taxon>
        <taxon>Diaphorina</taxon>
    </lineage>
</organism>
<evidence type="ECO:0000313" key="3">
    <source>
        <dbReference type="RefSeq" id="XP_017303035.1"/>
    </source>
</evidence>
<gene>
    <name evidence="3" type="primary">LOC103517678</name>
</gene>
<accession>A0A1S4ELJ2</accession>
<feature type="chain" id="PRO_5010266683" evidence="1">
    <location>
        <begin position="30"/>
        <end position="85"/>
    </location>
</feature>
<keyword evidence="1" id="KW-0732">Signal</keyword>
<dbReference type="Proteomes" id="UP000079169">
    <property type="component" value="Unplaced"/>
</dbReference>
<dbReference type="OrthoDB" id="7779986at2759"/>